<evidence type="ECO:0000313" key="8">
    <source>
        <dbReference type="EMBL" id="MBI2877277.1"/>
    </source>
</evidence>
<evidence type="ECO:0000256" key="4">
    <source>
        <dbReference type="ARBA" id="ARBA00022833"/>
    </source>
</evidence>
<dbReference type="NCBIfam" id="TIGR00608">
    <property type="entry name" value="radc"/>
    <property type="match status" value="1"/>
</dbReference>
<gene>
    <name evidence="8" type="primary">radC</name>
    <name evidence="8" type="ORF">HYY20_10380</name>
</gene>
<keyword evidence="3" id="KW-0378">Hydrolase</keyword>
<reference evidence="8" key="1">
    <citation type="submission" date="2020-07" db="EMBL/GenBank/DDBJ databases">
        <title>Huge and variable diversity of episymbiotic CPR bacteria and DPANN archaea in groundwater ecosystems.</title>
        <authorList>
            <person name="He C.Y."/>
            <person name="Keren R."/>
            <person name="Whittaker M."/>
            <person name="Farag I.F."/>
            <person name="Doudna J."/>
            <person name="Cate J.H.D."/>
            <person name="Banfield J.F."/>
        </authorList>
    </citation>
    <scope>NUCLEOTIDE SEQUENCE</scope>
    <source>
        <strain evidence="8">NC_groundwater_672_Ag_B-0.1um_62_36</strain>
    </source>
</reference>
<dbReference type="GO" id="GO:0046872">
    <property type="term" value="F:metal ion binding"/>
    <property type="evidence" value="ECO:0007669"/>
    <property type="project" value="UniProtKB-KW"/>
</dbReference>
<comment type="caution">
    <text evidence="8">The sequence shown here is derived from an EMBL/GenBank/DDBJ whole genome shotgun (WGS) entry which is preliminary data.</text>
</comment>
<evidence type="ECO:0000313" key="9">
    <source>
        <dbReference type="Proteomes" id="UP000769766"/>
    </source>
</evidence>
<accession>A0A932CQ18</accession>
<dbReference type="GO" id="GO:0008237">
    <property type="term" value="F:metallopeptidase activity"/>
    <property type="evidence" value="ECO:0007669"/>
    <property type="project" value="UniProtKB-KW"/>
</dbReference>
<evidence type="ECO:0000256" key="1">
    <source>
        <dbReference type="ARBA" id="ARBA00022670"/>
    </source>
</evidence>
<dbReference type="Pfam" id="PF04002">
    <property type="entry name" value="RadC"/>
    <property type="match status" value="1"/>
</dbReference>
<evidence type="ECO:0000256" key="5">
    <source>
        <dbReference type="ARBA" id="ARBA00023049"/>
    </source>
</evidence>
<keyword evidence="5" id="KW-0482">Metalloprotease</keyword>
<evidence type="ECO:0000256" key="6">
    <source>
        <dbReference type="RuleBase" id="RU003797"/>
    </source>
</evidence>
<dbReference type="SUPFAM" id="SSF47781">
    <property type="entry name" value="RuvA domain 2-like"/>
    <property type="match status" value="1"/>
</dbReference>
<feature type="domain" description="MPN" evidence="7">
    <location>
        <begin position="107"/>
        <end position="229"/>
    </location>
</feature>
<evidence type="ECO:0000256" key="2">
    <source>
        <dbReference type="ARBA" id="ARBA00022723"/>
    </source>
</evidence>
<keyword evidence="4" id="KW-0862">Zinc</keyword>
<keyword evidence="1" id="KW-0645">Protease</keyword>
<dbReference type="Pfam" id="PF20582">
    <property type="entry name" value="UPF0758_N"/>
    <property type="match status" value="1"/>
</dbReference>
<dbReference type="InterPro" id="IPR046778">
    <property type="entry name" value="UPF0758_N"/>
</dbReference>
<dbReference type="Gene3D" id="1.10.150.20">
    <property type="entry name" value="5' to 3' exonuclease, C-terminal subdomain"/>
    <property type="match status" value="1"/>
</dbReference>
<dbReference type="InterPro" id="IPR020891">
    <property type="entry name" value="UPF0758_CS"/>
</dbReference>
<dbReference type="PROSITE" id="PS01302">
    <property type="entry name" value="UPF0758"/>
    <property type="match status" value="1"/>
</dbReference>
<dbReference type="InterPro" id="IPR001405">
    <property type="entry name" value="UPF0758"/>
</dbReference>
<evidence type="ECO:0000256" key="3">
    <source>
        <dbReference type="ARBA" id="ARBA00022801"/>
    </source>
</evidence>
<sequence>MAQERIKDWPEEERPRERLLQLGPASLSDAQLLAILLRTGDSSSAQSALGLGRVLIKQFGSLQALDAASPAELCSIPGIGPAKTAQVKAALELGKRLMAERGGAKTRFSTSKEVAGRYIPQLGNFKKEIFRSILLDTKNHILREVTISEGSLNASIVHPREVFNPAIKESAAGIIFIHNHPSGDPTPSPEDVELTRRLVEVSKIVGIRVLDHVIIGDNRYFSFRDENLL</sequence>
<dbReference type="EMBL" id="JACPRF010000316">
    <property type="protein sequence ID" value="MBI2877277.1"/>
    <property type="molecule type" value="Genomic_DNA"/>
</dbReference>
<dbReference type="InterPro" id="IPR010994">
    <property type="entry name" value="RuvA_2-like"/>
</dbReference>
<dbReference type="Gene3D" id="3.40.140.10">
    <property type="entry name" value="Cytidine Deaminase, domain 2"/>
    <property type="match status" value="1"/>
</dbReference>
<keyword evidence="2" id="KW-0479">Metal-binding</keyword>
<comment type="similarity">
    <text evidence="6">Belongs to the UPF0758 family.</text>
</comment>
<dbReference type="InterPro" id="IPR037518">
    <property type="entry name" value="MPN"/>
</dbReference>
<protein>
    <submittedName>
        <fullName evidence="8">DNA repair protein RadC</fullName>
    </submittedName>
</protein>
<dbReference type="CDD" id="cd08071">
    <property type="entry name" value="MPN_DUF2466"/>
    <property type="match status" value="1"/>
</dbReference>
<dbReference type="Proteomes" id="UP000769766">
    <property type="component" value="Unassembled WGS sequence"/>
</dbReference>
<evidence type="ECO:0000259" key="7">
    <source>
        <dbReference type="PROSITE" id="PS50249"/>
    </source>
</evidence>
<dbReference type="AlphaFoldDB" id="A0A932CQ18"/>
<dbReference type="PANTHER" id="PTHR30471">
    <property type="entry name" value="DNA REPAIR PROTEIN RADC"/>
    <property type="match status" value="1"/>
</dbReference>
<dbReference type="PANTHER" id="PTHR30471:SF3">
    <property type="entry name" value="UPF0758 PROTEIN YEES-RELATED"/>
    <property type="match status" value="1"/>
</dbReference>
<organism evidence="8 9">
    <name type="scientific">Tectimicrobiota bacterium</name>
    <dbReference type="NCBI Taxonomy" id="2528274"/>
    <lineage>
        <taxon>Bacteria</taxon>
        <taxon>Pseudomonadati</taxon>
        <taxon>Nitrospinota/Tectimicrobiota group</taxon>
        <taxon>Candidatus Tectimicrobiota</taxon>
    </lineage>
</organism>
<dbReference type="NCBIfam" id="NF000642">
    <property type="entry name" value="PRK00024.1"/>
    <property type="match status" value="1"/>
</dbReference>
<name>A0A932CQ18_UNCTE</name>
<proteinExistence type="inferred from homology"/>
<dbReference type="PROSITE" id="PS50249">
    <property type="entry name" value="MPN"/>
    <property type="match status" value="1"/>
</dbReference>
<dbReference type="GO" id="GO:0006508">
    <property type="term" value="P:proteolysis"/>
    <property type="evidence" value="ECO:0007669"/>
    <property type="project" value="UniProtKB-KW"/>
</dbReference>
<dbReference type="InterPro" id="IPR025657">
    <property type="entry name" value="RadC_JAB"/>
</dbReference>